<name>A0ABT8CMS4_9VIBR</name>
<comment type="caution">
    <text evidence="1">The sequence shown here is derived from an EMBL/GenBank/DDBJ whole genome shotgun (WGS) entry which is preliminary data.</text>
</comment>
<dbReference type="EMBL" id="JAUFQY010000002">
    <property type="protein sequence ID" value="MDN3702207.1"/>
    <property type="molecule type" value="Genomic_DNA"/>
</dbReference>
<reference evidence="2" key="1">
    <citation type="journal article" date="2019" name="Int. J. Syst. Evol. Microbiol.">
        <title>The Global Catalogue of Microorganisms (GCM) 10K type strain sequencing project: providing services to taxonomists for standard genome sequencing and annotation.</title>
        <authorList>
            <consortium name="The Broad Institute Genomics Platform"/>
            <consortium name="The Broad Institute Genome Sequencing Center for Infectious Disease"/>
            <person name="Wu L."/>
            <person name="Ma J."/>
        </authorList>
    </citation>
    <scope>NUCLEOTIDE SEQUENCE [LARGE SCALE GENOMIC DNA]</scope>
    <source>
        <strain evidence="2">CECT 7226</strain>
    </source>
</reference>
<protein>
    <submittedName>
        <fullName evidence="1">Uncharacterized protein</fullName>
    </submittedName>
</protein>
<sequence length="128" mass="14529">MYTFVVDKLDVAYSSAIPEKHIFQGGDVPEEEIELREIVEVWYECAFLPAFNLKKIDIANKAELTVIQRHVLDTDTITLAFLLTNKAYRAALNRMLGVWTLESSAKTVLEQLLFGVNQDKIGSKQPIQ</sequence>
<evidence type="ECO:0000313" key="1">
    <source>
        <dbReference type="EMBL" id="MDN3702207.1"/>
    </source>
</evidence>
<dbReference type="RefSeq" id="WP_261839915.1">
    <property type="nucleotide sequence ID" value="NZ_AP025459.1"/>
</dbReference>
<dbReference type="Proteomes" id="UP001223712">
    <property type="component" value="Unassembled WGS sequence"/>
</dbReference>
<gene>
    <name evidence="1" type="ORF">QWY96_17225</name>
</gene>
<evidence type="ECO:0000313" key="2">
    <source>
        <dbReference type="Proteomes" id="UP001223712"/>
    </source>
</evidence>
<keyword evidence="2" id="KW-1185">Reference proteome</keyword>
<accession>A0ABT8CMS4</accession>
<proteinExistence type="predicted"/>
<organism evidence="1 2">
    <name type="scientific">Vibrio artabrorum</name>
    <dbReference type="NCBI Taxonomy" id="446374"/>
    <lineage>
        <taxon>Bacteria</taxon>
        <taxon>Pseudomonadati</taxon>
        <taxon>Pseudomonadota</taxon>
        <taxon>Gammaproteobacteria</taxon>
        <taxon>Vibrionales</taxon>
        <taxon>Vibrionaceae</taxon>
        <taxon>Vibrio</taxon>
    </lineage>
</organism>